<keyword evidence="3" id="KW-1185">Reference proteome</keyword>
<reference evidence="3" key="1">
    <citation type="submission" date="2016-12" db="EMBL/GenBank/DDBJ databases">
        <title>Comparative genomics of four Isosphaeraceae planctomycetes: a common pool of plasmids and glycoside hydrolase genes.</title>
        <authorList>
            <person name="Ivanova A."/>
        </authorList>
    </citation>
    <scope>NUCLEOTIDE SEQUENCE [LARGE SCALE GENOMIC DNA]</scope>
    <source>
        <strain evidence="3">PX4</strain>
    </source>
</reference>
<dbReference type="AlphaFoldDB" id="A0A1U7CYK2"/>
<feature type="transmembrane region" description="Helical" evidence="1">
    <location>
        <begin position="76"/>
        <end position="98"/>
    </location>
</feature>
<gene>
    <name evidence="2" type="ORF">BSF38_05556</name>
</gene>
<keyword evidence="1" id="KW-0812">Transmembrane</keyword>
<keyword evidence="1" id="KW-1133">Transmembrane helix</keyword>
<proteinExistence type="predicted"/>
<keyword evidence="1" id="KW-0472">Membrane</keyword>
<protein>
    <submittedName>
        <fullName evidence="2">Uncharacterized protein</fullName>
    </submittedName>
</protein>
<evidence type="ECO:0000256" key="1">
    <source>
        <dbReference type="SAM" id="Phobius"/>
    </source>
</evidence>
<evidence type="ECO:0000313" key="3">
    <source>
        <dbReference type="Proteomes" id="UP000186309"/>
    </source>
</evidence>
<dbReference type="STRING" id="1387353.BSF38_05556"/>
<name>A0A1U7CYK2_9BACT</name>
<feature type="transmembrane region" description="Helical" evidence="1">
    <location>
        <begin position="104"/>
        <end position="122"/>
    </location>
</feature>
<dbReference type="RefSeq" id="WP_076350265.1">
    <property type="nucleotide sequence ID" value="NZ_CP019082.1"/>
</dbReference>
<sequence length="150" mass="16245">MRHDPSQTWIDHDQVLAARLEQHPGSSSIVLANDLAAETGLPLGTAAAIVEDYTFRKAIDTRAADWKAVRPALMQYLRVMGGLTASICVGHLMALFLLPPMRTIIRTAGFVLGTVITVTTLVRQAGRGTEAMTSQLDERSQKAGNSRVFA</sequence>
<dbReference type="Proteomes" id="UP000186309">
    <property type="component" value="Chromosome"/>
</dbReference>
<organism evidence="2 3">
    <name type="scientific">Paludisphaera borealis</name>
    <dbReference type="NCBI Taxonomy" id="1387353"/>
    <lineage>
        <taxon>Bacteria</taxon>
        <taxon>Pseudomonadati</taxon>
        <taxon>Planctomycetota</taxon>
        <taxon>Planctomycetia</taxon>
        <taxon>Isosphaerales</taxon>
        <taxon>Isosphaeraceae</taxon>
        <taxon>Paludisphaera</taxon>
    </lineage>
</organism>
<evidence type="ECO:0000313" key="2">
    <source>
        <dbReference type="EMBL" id="APW63968.1"/>
    </source>
</evidence>
<dbReference type="KEGG" id="pbor:BSF38_05556"/>
<accession>A0A1U7CYK2</accession>
<dbReference type="EMBL" id="CP019082">
    <property type="protein sequence ID" value="APW63968.1"/>
    <property type="molecule type" value="Genomic_DNA"/>
</dbReference>